<keyword evidence="3" id="KW-1185">Reference proteome</keyword>
<evidence type="ECO:0000313" key="2">
    <source>
        <dbReference type="EMBL" id="SFH96964.1"/>
    </source>
</evidence>
<keyword evidence="1" id="KW-0472">Membrane</keyword>
<dbReference type="OrthoDB" id="5565855at2"/>
<dbReference type="AlphaFoldDB" id="A0A1I3EDC1"/>
<keyword evidence="1" id="KW-1133">Transmembrane helix</keyword>
<organism evidence="2 3">
    <name type="scientific">Paraburkholderia megapolitana</name>
    <dbReference type="NCBI Taxonomy" id="420953"/>
    <lineage>
        <taxon>Bacteria</taxon>
        <taxon>Pseudomonadati</taxon>
        <taxon>Pseudomonadota</taxon>
        <taxon>Betaproteobacteria</taxon>
        <taxon>Burkholderiales</taxon>
        <taxon>Burkholderiaceae</taxon>
        <taxon>Paraburkholderia</taxon>
    </lineage>
</organism>
<dbReference type="RefSeq" id="WP_091007694.1">
    <property type="nucleotide sequence ID" value="NZ_CP041743.1"/>
</dbReference>
<feature type="transmembrane region" description="Helical" evidence="1">
    <location>
        <begin position="6"/>
        <end position="25"/>
    </location>
</feature>
<proteinExistence type="predicted"/>
<protein>
    <submittedName>
        <fullName evidence="2">Uncharacterized protein</fullName>
    </submittedName>
</protein>
<reference evidence="2 3" key="1">
    <citation type="submission" date="2016-10" db="EMBL/GenBank/DDBJ databases">
        <authorList>
            <person name="de Groot N.N."/>
        </authorList>
    </citation>
    <scope>NUCLEOTIDE SEQUENCE [LARGE SCALE GENOMIC DNA]</scope>
    <source>
        <strain evidence="2 3">LMG 23650</strain>
    </source>
</reference>
<keyword evidence="1" id="KW-0812">Transmembrane</keyword>
<dbReference type="EMBL" id="FOQU01000001">
    <property type="protein sequence ID" value="SFH96964.1"/>
    <property type="molecule type" value="Genomic_DNA"/>
</dbReference>
<name>A0A1I3EDC1_9BURK</name>
<accession>A0A1I3EDC1</accession>
<dbReference type="Proteomes" id="UP000199548">
    <property type="component" value="Unassembled WGS sequence"/>
</dbReference>
<dbReference type="STRING" id="420953.SAMN05192543_101810"/>
<evidence type="ECO:0000256" key="1">
    <source>
        <dbReference type="SAM" id="Phobius"/>
    </source>
</evidence>
<gene>
    <name evidence="2" type="ORF">SAMN05192543_101810</name>
</gene>
<evidence type="ECO:0000313" key="3">
    <source>
        <dbReference type="Proteomes" id="UP000199548"/>
    </source>
</evidence>
<sequence>MVIKSLKIFTGIGVFIVLAWVIATIRVPRAPTTQPCTQEWFSYLDKNYFDISDGEGHGPDVGSGEWLGAVEVKSGLPRQSLLPMQQRCELIQSRLESRTYIVNRDRRWATSF</sequence>